<evidence type="ECO:0000256" key="2">
    <source>
        <dbReference type="ARBA" id="ARBA00022692"/>
    </source>
</evidence>
<dbReference type="PANTHER" id="PTHR12570:SF86">
    <property type="entry name" value="ADR321CP"/>
    <property type="match status" value="1"/>
</dbReference>
<feature type="transmembrane region" description="Helical" evidence="5">
    <location>
        <begin position="264"/>
        <end position="286"/>
    </location>
</feature>
<dbReference type="EMBL" id="CP119877">
    <property type="protein sequence ID" value="WFD33454.1"/>
    <property type="molecule type" value="Genomic_DNA"/>
</dbReference>
<dbReference type="GO" id="GO:0015095">
    <property type="term" value="F:magnesium ion transmembrane transporter activity"/>
    <property type="evidence" value="ECO:0007669"/>
    <property type="project" value="InterPro"/>
</dbReference>
<feature type="transmembrane region" description="Helical" evidence="5">
    <location>
        <begin position="306"/>
        <end position="325"/>
    </location>
</feature>
<evidence type="ECO:0000256" key="3">
    <source>
        <dbReference type="ARBA" id="ARBA00022989"/>
    </source>
</evidence>
<evidence type="ECO:0000256" key="4">
    <source>
        <dbReference type="ARBA" id="ARBA00023136"/>
    </source>
</evidence>
<proteinExistence type="predicted"/>
<evidence type="ECO:0000256" key="5">
    <source>
        <dbReference type="SAM" id="Phobius"/>
    </source>
</evidence>
<keyword evidence="3 5" id="KW-1133">Transmembrane helix</keyword>
<feature type="transmembrane region" description="Helical" evidence="5">
    <location>
        <begin position="133"/>
        <end position="151"/>
    </location>
</feature>
<keyword evidence="4 5" id="KW-0472">Membrane</keyword>
<evidence type="ECO:0000256" key="1">
    <source>
        <dbReference type="ARBA" id="ARBA00004141"/>
    </source>
</evidence>
<dbReference type="GO" id="GO:0016020">
    <property type="term" value="C:membrane"/>
    <property type="evidence" value="ECO:0007669"/>
    <property type="project" value="UniProtKB-SubCell"/>
</dbReference>
<dbReference type="Pfam" id="PF05653">
    <property type="entry name" value="Mg_trans_NIPA"/>
    <property type="match status" value="2"/>
</dbReference>
<dbReference type="InterPro" id="IPR008521">
    <property type="entry name" value="Mg_trans_NIPA"/>
</dbReference>
<accession>A0AAF0EQN7</accession>
<gene>
    <name evidence="6" type="ORF">MCUN1_000267</name>
</gene>
<organism evidence="6 7">
    <name type="scientific">Malassezia cuniculi</name>
    <dbReference type="NCBI Taxonomy" id="948313"/>
    <lineage>
        <taxon>Eukaryota</taxon>
        <taxon>Fungi</taxon>
        <taxon>Dikarya</taxon>
        <taxon>Basidiomycota</taxon>
        <taxon>Ustilaginomycotina</taxon>
        <taxon>Malasseziomycetes</taxon>
        <taxon>Malasseziales</taxon>
        <taxon>Malasseziaceae</taxon>
        <taxon>Malassezia</taxon>
    </lineage>
</organism>
<dbReference type="AlphaFoldDB" id="A0AAF0EQN7"/>
<feature type="transmembrane region" description="Helical" evidence="5">
    <location>
        <begin position="41"/>
        <end position="61"/>
    </location>
</feature>
<feature type="transmembrane region" description="Helical" evidence="5">
    <location>
        <begin position="12"/>
        <end position="29"/>
    </location>
</feature>
<feature type="transmembrane region" description="Helical" evidence="5">
    <location>
        <begin position="67"/>
        <end position="87"/>
    </location>
</feature>
<feature type="transmembrane region" description="Helical" evidence="5">
    <location>
        <begin position="337"/>
        <end position="358"/>
    </location>
</feature>
<keyword evidence="2 5" id="KW-0812">Transmembrane</keyword>
<evidence type="ECO:0000313" key="7">
    <source>
        <dbReference type="Proteomes" id="UP001219933"/>
    </source>
</evidence>
<reference evidence="6" key="1">
    <citation type="submission" date="2023-03" db="EMBL/GenBank/DDBJ databases">
        <title>Mating type loci evolution in Malassezia.</title>
        <authorList>
            <person name="Coelho M.A."/>
        </authorList>
    </citation>
    <scope>NUCLEOTIDE SEQUENCE</scope>
    <source>
        <strain evidence="6">CBS 11721</strain>
    </source>
</reference>
<feature type="transmembrane region" description="Helical" evidence="5">
    <location>
        <begin position="364"/>
        <end position="386"/>
    </location>
</feature>
<dbReference type="Proteomes" id="UP001219933">
    <property type="component" value="Chromosome 1"/>
</dbReference>
<feature type="transmembrane region" description="Helical" evidence="5">
    <location>
        <begin position="94"/>
        <end position="113"/>
    </location>
</feature>
<evidence type="ECO:0000313" key="6">
    <source>
        <dbReference type="EMBL" id="WFD33454.1"/>
    </source>
</evidence>
<dbReference type="PANTHER" id="PTHR12570">
    <property type="match status" value="1"/>
</dbReference>
<keyword evidence="7" id="KW-1185">Reference proteome</keyword>
<sequence>MSELAPVDVPLAVGVGLAASFVQSLALTPPHQRGEWRRPQWIIGFVIFLVANVAGTLFQIGTLPVVILAPLGAVSLLYNALLARVLLDVMLSQHMLWGTVLIACGALLIGFFGSIPERPRSLEELVQLYERPQFVVTAFLTAITLGSVLAMSHITELQLSLTPAHVPKHARRTKSILQLAAPRLATVAEVSENSSGISSPLLPTNAVHTENLLDGNAKHIHGTLPTNPAHASTYGSLGHGPPPSHTAHTHHATALTSPMYRQTVVLLAIAYSAASGTLSGICLLLAKAGVGLLMLTIQGHSQFTSWQSWGIAVVLALAALLQLWYLNKALRLADPVVVCPTAFCFYNTSSIALGLVYFAQLDALSWFDITCVAIGTAVLLAGVWVISLPSETNAHEQLEAHLPLPTHLGQAHAPAEGQGAGHAPVHILPHPRQASISLDGQPPHGRPTICTLVERGLSIGLSPNSPGFHVLPVRHNT</sequence>
<name>A0AAF0EQN7_9BASI</name>
<protein>
    <submittedName>
        <fullName evidence="6">Uncharacterized protein</fullName>
    </submittedName>
</protein>
<comment type="subcellular location">
    <subcellularLocation>
        <location evidence="1">Membrane</location>
        <topology evidence="1">Multi-pass membrane protein</topology>
    </subcellularLocation>
</comment>